<dbReference type="RefSeq" id="WP_124961711.1">
    <property type="nucleotide sequence ID" value="NZ_RQXU01000030.1"/>
</dbReference>
<sequence>MHGELPANGAALLERTDSGEAPSSASVSVPDLERWRSHTPVLVDDIASTAIETVGHLRRAELAAAIAESLCTLLPEGAARVGRRARRL</sequence>
<name>A0A3P3E4Y4_9BURK</name>
<evidence type="ECO:0000256" key="1">
    <source>
        <dbReference type="SAM" id="MobiDB-lite"/>
    </source>
</evidence>
<dbReference type="EMBL" id="RQXU01000030">
    <property type="protein sequence ID" value="RRH81427.1"/>
    <property type="molecule type" value="Genomic_DNA"/>
</dbReference>
<dbReference type="Proteomes" id="UP000271590">
    <property type="component" value="Unassembled WGS sequence"/>
</dbReference>
<dbReference type="AlphaFoldDB" id="A0A3P3E4Y4"/>
<protein>
    <submittedName>
        <fullName evidence="2">Uncharacterized protein</fullName>
    </submittedName>
</protein>
<proteinExistence type="predicted"/>
<feature type="region of interest" description="Disordered" evidence="1">
    <location>
        <begin position="1"/>
        <end position="30"/>
    </location>
</feature>
<evidence type="ECO:0000313" key="2">
    <source>
        <dbReference type="EMBL" id="RRH81427.1"/>
    </source>
</evidence>
<reference evidence="2 3" key="1">
    <citation type="submission" date="2018-11" db="EMBL/GenBank/DDBJ databases">
        <title>The genome of Variovorax sp T529.</title>
        <authorList>
            <person name="Gao J."/>
        </authorList>
    </citation>
    <scope>NUCLEOTIDE SEQUENCE [LARGE SCALE GENOMIC DNA]</scope>
    <source>
        <strain evidence="2 3">T529</strain>
    </source>
</reference>
<accession>A0A3P3E4Y4</accession>
<comment type="caution">
    <text evidence="2">The sequence shown here is derived from an EMBL/GenBank/DDBJ whole genome shotgun (WGS) entry which is preliminary data.</text>
</comment>
<evidence type="ECO:0000313" key="3">
    <source>
        <dbReference type="Proteomes" id="UP000271590"/>
    </source>
</evidence>
<gene>
    <name evidence="2" type="ORF">EH244_28800</name>
</gene>
<organism evidence="2 3">
    <name type="scientific">Variovorax beijingensis</name>
    <dbReference type="NCBI Taxonomy" id="2496117"/>
    <lineage>
        <taxon>Bacteria</taxon>
        <taxon>Pseudomonadati</taxon>
        <taxon>Pseudomonadota</taxon>
        <taxon>Betaproteobacteria</taxon>
        <taxon>Burkholderiales</taxon>
        <taxon>Comamonadaceae</taxon>
        <taxon>Variovorax</taxon>
    </lineage>
</organism>